<proteinExistence type="inferred from homology"/>
<evidence type="ECO:0000256" key="8">
    <source>
        <dbReference type="ARBA" id="ARBA00023136"/>
    </source>
</evidence>
<evidence type="ECO:0000256" key="5">
    <source>
        <dbReference type="ARBA" id="ARBA00022792"/>
    </source>
</evidence>
<evidence type="ECO:0000256" key="3">
    <source>
        <dbReference type="ARBA" id="ARBA00006792"/>
    </source>
</evidence>
<evidence type="ECO:0000256" key="2">
    <source>
        <dbReference type="ARBA" id="ARBA00004434"/>
    </source>
</evidence>
<name>A0A8D2CNF0_SCIVU</name>
<dbReference type="GO" id="GO:0061617">
    <property type="term" value="C:MICOS complex"/>
    <property type="evidence" value="ECO:0007669"/>
    <property type="project" value="UniProtKB-UniRule"/>
</dbReference>
<comment type="subcellular location">
    <subcellularLocation>
        <location evidence="2 9">Mitochondrion inner membrane</location>
        <topology evidence="2 9">Single-pass membrane protein</topology>
    </subcellularLocation>
</comment>
<comment type="subunit">
    <text evidence="9">Component of the mitochondrial contact site and cristae organizing system (MICOS) complex.</text>
</comment>
<keyword evidence="4" id="KW-0812">Transmembrane</keyword>
<keyword evidence="8" id="KW-0472">Membrane</keyword>
<accession>A0A8D2CNF0</accession>
<evidence type="ECO:0000313" key="10">
    <source>
        <dbReference type="Ensembl" id="ENSSVLP00005008302.1"/>
    </source>
</evidence>
<evidence type="ECO:0000256" key="4">
    <source>
        <dbReference type="ARBA" id="ARBA00022692"/>
    </source>
</evidence>
<dbReference type="Ensembl" id="ENSSVLT00005009232.1">
    <property type="protein sequence ID" value="ENSSVLP00005008302.1"/>
    <property type="gene ID" value="ENSSVLG00005006754.1"/>
</dbReference>
<comment type="function">
    <text evidence="1 9">Component of the MICOS complex, a large protein complex of the mitochondrial inner membrane that plays crucial roles in the maintenance of crista junctions, inner membrane architecture, and formation of contact sites to the outer membrane.</text>
</comment>
<evidence type="ECO:0000256" key="9">
    <source>
        <dbReference type="RuleBase" id="RU363011"/>
    </source>
</evidence>
<dbReference type="PANTHER" id="PTHR21304:SF0">
    <property type="entry name" value="MICOS COMPLEX SUBUNIT MIC10"/>
    <property type="match status" value="1"/>
</dbReference>
<reference evidence="10" key="2">
    <citation type="submission" date="2025-09" db="UniProtKB">
        <authorList>
            <consortium name="Ensembl"/>
        </authorList>
    </citation>
    <scope>IDENTIFICATION</scope>
</reference>
<reference evidence="10" key="1">
    <citation type="submission" date="2025-08" db="UniProtKB">
        <authorList>
            <consortium name="Ensembl"/>
        </authorList>
    </citation>
    <scope>IDENTIFICATION</scope>
</reference>
<sequence length="94" mass="10202">MSAGQVGSTKWDWCMTGVVVKIGTGFALQIVLSLLSLKEECGQLDLGSGMGWGMAYSNCRHDFQALYFFYGKCVGEKDQGLTLENIPVGGREKS</sequence>
<dbReference type="AlphaFoldDB" id="A0A8D2CNF0"/>
<keyword evidence="5 9" id="KW-0999">Mitochondrion inner membrane</keyword>
<dbReference type="InterPro" id="IPR007512">
    <property type="entry name" value="Mic10"/>
</dbReference>
<evidence type="ECO:0000256" key="1">
    <source>
        <dbReference type="ARBA" id="ARBA00002689"/>
    </source>
</evidence>
<keyword evidence="7 9" id="KW-0496">Mitochondrion</keyword>
<dbReference type="Pfam" id="PF04418">
    <property type="entry name" value="DUF543"/>
    <property type="match status" value="1"/>
</dbReference>
<keyword evidence="11" id="KW-1185">Reference proteome</keyword>
<evidence type="ECO:0000313" key="11">
    <source>
        <dbReference type="Proteomes" id="UP000694564"/>
    </source>
</evidence>
<organism evidence="10 11">
    <name type="scientific">Sciurus vulgaris</name>
    <name type="common">Eurasian red squirrel</name>
    <dbReference type="NCBI Taxonomy" id="55149"/>
    <lineage>
        <taxon>Eukaryota</taxon>
        <taxon>Metazoa</taxon>
        <taxon>Chordata</taxon>
        <taxon>Craniata</taxon>
        <taxon>Vertebrata</taxon>
        <taxon>Euteleostomi</taxon>
        <taxon>Mammalia</taxon>
        <taxon>Eutheria</taxon>
        <taxon>Euarchontoglires</taxon>
        <taxon>Glires</taxon>
        <taxon>Rodentia</taxon>
        <taxon>Sciuromorpha</taxon>
        <taxon>Sciuridae</taxon>
        <taxon>Sciurinae</taxon>
        <taxon>Sciurini</taxon>
        <taxon>Sciurus</taxon>
    </lineage>
</organism>
<comment type="similarity">
    <text evidence="3 9">Belongs to the MICOS complex subunit Mic10 family.</text>
</comment>
<keyword evidence="6" id="KW-1133">Transmembrane helix</keyword>
<protein>
    <recommendedName>
        <fullName evidence="9">MICOS complex subunit MIC10</fullName>
    </recommendedName>
</protein>
<dbReference type="PANTHER" id="PTHR21304">
    <property type="entry name" value="MICOS COMPLEX SUBUNIT MIC10"/>
    <property type="match status" value="1"/>
</dbReference>
<dbReference type="Proteomes" id="UP000694564">
    <property type="component" value="Chromosome 3"/>
</dbReference>
<dbReference type="OrthoDB" id="1916310at2759"/>
<evidence type="ECO:0000256" key="7">
    <source>
        <dbReference type="ARBA" id="ARBA00023128"/>
    </source>
</evidence>
<evidence type="ECO:0000256" key="6">
    <source>
        <dbReference type="ARBA" id="ARBA00022989"/>
    </source>
</evidence>